<name>A0A1F7U6F5_9BACT</name>
<keyword evidence="1" id="KW-1133">Transmembrane helix</keyword>
<keyword evidence="1" id="KW-0812">Transmembrane</keyword>
<proteinExistence type="predicted"/>
<feature type="transmembrane region" description="Helical" evidence="1">
    <location>
        <begin position="6"/>
        <end position="26"/>
    </location>
</feature>
<sequence>MFTLPLYFALIPFVVVVGYVALMSFLNIVHIIHYGATTFVSFVVTFAFLVGAAGICFVTYNRLLDTDWRQPVELNLVPTGFSDFGKFNSPQP</sequence>
<dbReference type="Proteomes" id="UP000177088">
    <property type="component" value="Unassembled WGS sequence"/>
</dbReference>
<dbReference type="AlphaFoldDB" id="A0A1F7U6F5"/>
<comment type="caution">
    <text evidence="2">The sequence shown here is derived from an EMBL/GenBank/DDBJ whole genome shotgun (WGS) entry which is preliminary data.</text>
</comment>
<accession>A0A1F7U6F5</accession>
<organism evidence="2 3">
    <name type="scientific">Candidatus Uhrbacteria bacterium RIFCSPHIGHO2_02_FULL_60_10</name>
    <dbReference type="NCBI Taxonomy" id="1802392"/>
    <lineage>
        <taxon>Bacteria</taxon>
        <taxon>Candidatus Uhriibacteriota</taxon>
    </lineage>
</organism>
<reference evidence="2 3" key="1">
    <citation type="journal article" date="2016" name="Nat. Commun.">
        <title>Thousands of microbial genomes shed light on interconnected biogeochemical processes in an aquifer system.</title>
        <authorList>
            <person name="Anantharaman K."/>
            <person name="Brown C.T."/>
            <person name="Hug L.A."/>
            <person name="Sharon I."/>
            <person name="Castelle C.J."/>
            <person name="Probst A.J."/>
            <person name="Thomas B.C."/>
            <person name="Singh A."/>
            <person name="Wilkins M.J."/>
            <person name="Karaoz U."/>
            <person name="Brodie E.L."/>
            <person name="Williams K.H."/>
            <person name="Hubbard S.S."/>
            <person name="Banfield J.F."/>
        </authorList>
    </citation>
    <scope>NUCLEOTIDE SEQUENCE [LARGE SCALE GENOMIC DNA]</scope>
</reference>
<protein>
    <submittedName>
        <fullName evidence="2">Uncharacterized protein</fullName>
    </submittedName>
</protein>
<evidence type="ECO:0000313" key="2">
    <source>
        <dbReference type="EMBL" id="OGL73840.1"/>
    </source>
</evidence>
<dbReference type="EMBL" id="MGEA01000045">
    <property type="protein sequence ID" value="OGL73840.1"/>
    <property type="molecule type" value="Genomic_DNA"/>
</dbReference>
<gene>
    <name evidence="2" type="ORF">A3C96_02055</name>
</gene>
<keyword evidence="1" id="KW-0472">Membrane</keyword>
<evidence type="ECO:0000256" key="1">
    <source>
        <dbReference type="SAM" id="Phobius"/>
    </source>
</evidence>
<feature type="transmembrane region" description="Helical" evidence="1">
    <location>
        <begin position="38"/>
        <end position="60"/>
    </location>
</feature>
<evidence type="ECO:0000313" key="3">
    <source>
        <dbReference type="Proteomes" id="UP000177088"/>
    </source>
</evidence>